<dbReference type="InterPro" id="IPR012441">
    <property type="entry name" value="DUF1643"/>
</dbReference>
<proteinExistence type="predicted"/>
<organism evidence="1 2">
    <name type="scientific">Ferrovum myxofaciens</name>
    <dbReference type="NCBI Taxonomy" id="416213"/>
    <lineage>
        <taxon>Bacteria</taxon>
        <taxon>Pseudomonadati</taxon>
        <taxon>Pseudomonadota</taxon>
        <taxon>Betaproteobacteria</taxon>
        <taxon>Ferrovales</taxon>
        <taxon>Ferrovaceae</taxon>
        <taxon>Ferrovum</taxon>
    </lineage>
</organism>
<dbReference type="Proteomes" id="UP000683551">
    <property type="component" value="Chromosome"/>
</dbReference>
<dbReference type="RefSeq" id="WP_273145546.1">
    <property type="nucleotide sequence ID" value="NZ_CP053675.1"/>
</dbReference>
<evidence type="ECO:0000313" key="2">
    <source>
        <dbReference type="Proteomes" id="UP000683551"/>
    </source>
</evidence>
<accession>A0A9E6MYH8</accession>
<protein>
    <submittedName>
        <fullName evidence="1">DUF1643 domain-containing protein</fullName>
    </submittedName>
</protein>
<name>A0A9E6MYH8_9PROT</name>
<dbReference type="Pfam" id="PF07799">
    <property type="entry name" value="DUF1643"/>
    <property type="match status" value="1"/>
</dbReference>
<dbReference type="AlphaFoldDB" id="A0A9E6MYH8"/>
<sequence>MIYEHIDGVSVTAQFAWENDLRYRYRLEIILNDAAPTGKTACVVMQNPSYAGEDVADKSVQFMEKVVFKKGLAEFAGVCRLIVVNQFAYIQTNDFQGLPHEIGALNDAVIKGVVDESDIVILGWGAANRFAARKSYVHGLLADMPQKTVYQTKMHPSRGRYEGFIQPFTH</sequence>
<gene>
    <name evidence="1" type="ORF">JZL65_03000</name>
</gene>
<dbReference type="EMBL" id="CP071137">
    <property type="protein sequence ID" value="QWY78064.1"/>
    <property type="molecule type" value="Genomic_DNA"/>
</dbReference>
<evidence type="ECO:0000313" key="1">
    <source>
        <dbReference type="EMBL" id="QWY78064.1"/>
    </source>
</evidence>
<reference evidence="1" key="1">
    <citation type="submission" date="2021-02" db="EMBL/GenBank/DDBJ databases">
        <title>Comparative genomics of Ferrovum myxofaciens strains, predominant extremophile bacteria forming large biofilm stalactites in acid mine ecosystems.</title>
        <authorList>
            <person name="Burkartova K."/>
            <person name="Ridl J."/>
            <person name="Pajer P."/>
            <person name="Falteisek L."/>
        </authorList>
    </citation>
    <scope>NUCLEOTIDE SEQUENCE</scope>
    <source>
        <strain evidence="1">MI1III</strain>
    </source>
</reference>